<organism evidence="2 5">
    <name type="scientific">Bacillus subtilis</name>
    <dbReference type="NCBI Taxonomy" id="1423"/>
    <lineage>
        <taxon>Bacteria</taxon>
        <taxon>Bacillati</taxon>
        <taxon>Bacillota</taxon>
        <taxon>Bacilli</taxon>
        <taxon>Bacillales</taxon>
        <taxon>Bacillaceae</taxon>
        <taxon>Bacillus</taxon>
    </lineage>
</organism>
<dbReference type="PANTHER" id="PTHR33169:SF13">
    <property type="entry name" value="PADR-FAMILY TRANSCRIPTIONAL REGULATOR"/>
    <property type="match status" value="1"/>
</dbReference>
<protein>
    <submittedName>
        <fullName evidence="2">PadR family transcriptional regulator</fullName>
    </submittedName>
    <submittedName>
        <fullName evidence="3">Transcriptional regulator PadR family</fullName>
    </submittedName>
</protein>
<dbReference type="EMBL" id="JAGFPW010000002">
    <property type="protein sequence ID" value="MBO3793581.1"/>
    <property type="molecule type" value="Genomic_DNA"/>
</dbReference>
<evidence type="ECO:0000313" key="6">
    <source>
        <dbReference type="Proteomes" id="UP000076442"/>
    </source>
</evidence>
<dbReference type="SUPFAM" id="SSF46785">
    <property type="entry name" value="Winged helix' DNA-binding domain"/>
    <property type="match status" value="1"/>
</dbReference>
<dbReference type="InterPro" id="IPR036390">
    <property type="entry name" value="WH_DNA-bd_sf"/>
</dbReference>
<dbReference type="InterPro" id="IPR005149">
    <property type="entry name" value="Tscrpt_reg_PadR_N"/>
</dbReference>
<dbReference type="PATRIC" id="fig|1423.173.peg.4230"/>
<dbReference type="AlphaFoldDB" id="A0A0C3LT44"/>
<feature type="domain" description="Transcription regulator PadR N-terminal" evidence="1">
    <location>
        <begin position="18"/>
        <end position="84"/>
    </location>
</feature>
<evidence type="ECO:0000313" key="4">
    <source>
        <dbReference type="EMBL" id="MBO3793581.1"/>
    </source>
</evidence>
<dbReference type="Proteomes" id="UP000032247">
    <property type="component" value="Unassembled WGS sequence"/>
</dbReference>
<dbReference type="Proteomes" id="UP000665181">
    <property type="component" value="Unassembled WGS sequence"/>
</dbReference>
<name>A0A0C3LT44_BACIU</name>
<proteinExistence type="predicted"/>
<dbReference type="InterPro" id="IPR052509">
    <property type="entry name" value="Metal_resp_DNA-bind_regulator"/>
</dbReference>
<accession>A0A0C3LT44</accession>
<dbReference type="Proteomes" id="UP000076442">
    <property type="component" value="Unassembled WGS sequence"/>
</dbReference>
<evidence type="ECO:0000259" key="1">
    <source>
        <dbReference type="Pfam" id="PF03551"/>
    </source>
</evidence>
<reference evidence="2 5" key="1">
    <citation type="submission" date="2014-12" db="EMBL/GenBank/DDBJ databases">
        <title>Comparative genome analysis of Bacillus coagulans HM-08, Clostridium butyricum HM-68, Bacillus subtilis HM-66 and Bacillus licheniformis BL-09.</title>
        <authorList>
            <person name="Zhang H."/>
        </authorList>
    </citation>
    <scope>NUCLEOTIDE SEQUENCE [LARGE SCALE GENOMIC DNA]</scope>
    <source>
        <strain evidence="2 5">HM-66</strain>
    </source>
</reference>
<reference evidence="4" key="3">
    <citation type="submission" date="2021-03" db="EMBL/GenBank/DDBJ databases">
        <title>Isolation of Bacillus subtilis from fermented food sample.</title>
        <authorList>
            <person name="Lakshmanan V."/>
            <person name="Athira K."/>
            <person name="Rajagopal K."/>
        </authorList>
    </citation>
    <scope>NUCLEOTIDE SEQUENCE</scope>
    <source>
        <strain evidence="4">S1</strain>
    </source>
</reference>
<sequence length="109" mass="12749">MNENKHLPLTETVYYVLLSLLHPAHGYIIMKNIEDLSGGRVKMAPGTLYGAIENLLKHQLIEPYPSEDRRRKTYIITELGRNVLWKDMERMERLVDITRQEVNKKGETI</sequence>
<dbReference type="Pfam" id="PF03551">
    <property type="entry name" value="PadR"/>
    <property type="match status" value="1"/>
</dbReference>
<dbReference type="PANTHER" id="PTHR33169">
    <property type="entry name" value="PADR-FAMILY TRANSCRIPTIONAL REGULATOR"/>
    <property type="match status" value="1"/>
</dbReference>
<comment type="caution">
    <text evidence="2">The sequence shown here is derived from an EMBL/GenBank/DDBJ whole genome shotgun (WGS) entry which is preliminary data.</text>
</comment>
<evidence type="ECO:0000313" key="3">
    <source>
        <dbReference type="EMBL" id="KZD92344.1"/>
    </source>
</evidence>
<dbReference type="EMBL" id="LJZV01000010">
    <property type="protein sequence ID" value="KZD92344.1"/>
    <property type="molecule type" value="Genomic_DNA"/>
</dbReference>
<evidence type="ECO:0000313" key="2">
    <source>
        <dbReference type="EMBL" id="KIU05684.1"/>
    </source>
</evidence>
<dbReference type="RefSeq" id="WP_041333190.1">
    <property type="nucleotide sequence ID" value="NZ_CP023257.1"/>
</dbReference>
<gene>
    <name evidence="3" type="ORF">B4122_1683</name>
    <name evidence="4" type="ORF">J5227_04430</name>
    <name evidence="2" type="ORF">SC09_contig4orf00560</name>
</gene>
<dbReference type="EMBL" id="JXBC01000013">
    <property type="protein sequence ID" value="KIU05684.1"/>
    <property type="molecule type" value="Genomic_DNA"/>
</dbReference>
<dbReference type="InterPro" id="IPR036388">
    <property type="entry name" value="WH-like_DNA-bd_sf"/>
</dbReference>
<dbReference type="Gene3D" id="1.10.10.10">
    <property type="entry name" value="Winged helix-like DNA-binding domain superfamily/Winged helix DNA-binding domain"/>
    <property type="match status" value="1"/>
</dbReference>
<reference evidence="3 6" key="2">
    <citation type="submission" date="2015-09" db="EMBL/GenBank/DDBJ databases">
        <title>Spore heat resistance.</title>
        <authorList>
            <person name="Boekhorst J."/>
            <person name="Berendsen E.M."/>
            <person name="Wells-Bennik M.H."/>
            <person name="Kuipers O.P."/>
        </authorList>
    </citation>
    <scope>NUCLEOTIDE SEQUENCE [LARGE SCALE GENOMIC DNA]</scope>
    <source>
        <strain evidence="3 6">B4122</strain>
    </source>
</reference>
<evidence type="ECO:0000313" key="5">
    <source>
        <dbReference type="Proteomes" id="UP000032247"/>
    </source>
</evidence>